<dbReference type="EMBL" id="RRYP01029763">
    <property type="protein sequence ID" value="TNV71519.1"/>
    <property type="molecule type" value="Genomic_DNA"/>
</dbReference>
<organism evidence="1 2">
    <name type="scientific">Halteria grandinella</name>
    <dbReference type="NCBI Taxonomy" id="5974"/>
    <lineage>
        <taxon>Eukaryota</taxon>
        <taxon>Sar</taxon>
        <taxon>Alveolata</taxon>
        <taxon>Ciliophora</taxon>
        <taxon>Intramacronucleata</taxon>
        <taxon>Spirotrichea</taxon>
        <taxon>Stichotrichia</taxon>
        <taxon>Sporadotrichida</taxon>
        <taxon>Halteriidae</taxon>
        <taxon>Halteria</taxon>
    </lineage>
</organism>
<dbReference type="Proteomes" id="UP000785679">
    <property type="component" value="Unassembled WGS sequence"/>
</dbReference>
<sequence>MKILCSNFNCKQIKNVLSILYPILMGFNCFQGFTWNRLYFNETRIVQEYILGLEIQLKWKIFLLYDHFLEMIRL</sequence>
<accession>A0A8J8NBB5</accession>
<protein>
    <submittedName>
        <fullName evidence="1">Uncharacterized protein</fullName>
    </submittedName>
</protein>
<evidence type="ECO:0000313" key="1">
    <source>
        <dbReference type="EMBL" id="TNV71519.1"/>
    </source>
</evidence>
<keyword evidence="2" id="KW-1185">Reference proteome</keyword>
<name>A0A8J8NBB5_HALGN</name>
<proteinExistence type="predicted"/>
<evidence type="ECO:0000313" key="2">
    <source>
        <dbReference type="Proteomes" id="UP000785679"/>
    </source>
</evidence>
<gene>
    <name evidence="1" type="ORF">FGO68_gene8304</name>
</gene>
<dbReference type="AlphaFoldDB" id="A0A8J8NBB5"/>
<comment type="caution">
    <text evidence="1">The sequence shown here is derived from an EMBL/GenBank/DDBJ whole genome shotgun (WGS) entry which is preliminary data.</text>
</comment>
<reference evidence="1" key="1">
    <citation type="submission" date="2019-06" db="EMBL/GenBank/DDBJ databases">
        <authorList>
            <person name="Zheng W."/>
        </authorList>
    </citation>
    <scope>NUCLEOTIDE SEQUENCE</scope>
    <source>
        <strain evidence="1">QDHG01</strain>
    </source>
</reference>